<keyword evidence="9 28" id="KW-0378">Hydrolase</keyword>
<dbReference type="InterPro" id="IPR016274">
    <property type="entry name" value="Histidine_acid_Pase_euk"/>
</dbReference>
<evidence type="ECO:0000256" key="18">
    <source>
        <dbReference type="ARBA" id="ARBA00043739"/>
    </source>
</evidence>
<evidence type="ECO:0000256" key="14">
    <source>
        <dbReference type="ARBA" id="ARBA00043671"/>
    </source>
</evidence>
<reference evidence="29" key="1">
    <citation type="journal article" date="2013" name="Nat. Biotechnol.">
        <title>Chinese hamster genome sequenced from sorted chromosomes.</title>
        <authorList>
            <person name="Brinkrolf K."/>
            <person name="Rupp O."/>
            <person name="Laux H."/>
            <person name="Kollin F."/>
            <person name="Ernst W."/>
            <person name="Linke B."/>
            <person name="Kofler R."/>
            <person name="Romand S."/>
            <person name="Hesse F."/>
            <person name="Budach W.E."/>
            <person name="Galosy S."/>
            <person name="Muller D."/>
            <person name="Noll T."/>
            <person name="Wienberg J."/>
            <person name="Jostock T."/>
            <person name="Leonard M."/>
            <person name="Grillari J."/>
            <person name="Tauch A."/>
            <person name="Goesmann A."/>
            <person name="Helk B."/>
            <person name="Mott J.E."/>
            <person name="Puhler A."/>
            <person name="Borth N."/>
        </authorList>
    </citation>
    <scope>NUCLEOTIDE SEQUENCE [LARGE SCALE GENOMIC DNA]</scope>
    <source>
        <strain evidence="29">17A/GY</strain>
    </source>
</reference>
<dbReference type="PANTHER" id="PTHR20963">
    <property type="entry name" value="MULTIPLE INOSITOL POLYPHOSPHATE PHOSPHATASE-RELATED"/>
    <property type="match status" value="1"/>
</dbReference>
<dbReference type="EC" id="3.1.3.62" evidence="5"/>
<evidence type="ECO:0000313" key="28">
    <source>
        <dbReference type="EMBL" id="ERE77142.1"/>
    </source>
</evidence>
<comment type="catalytic activity">
    <reaction evidence="23">
        <text>1D-myo-inositol 2,3-bisphosphate + H2O = 1D-myo-inositol 2-phosphate + phosphate</text>
        <dbReference type="Rhea" id="RHEA:77139"/>
        <dbReference type="ChEBI" id="CHEBI:15377"/>
        <dbReference type="ChEBI" id="CHEBI:43474"/>
        <dbReference type="ChEBI" id="CHEBI:84142"/>
        <dbReference type="ChEBI" id="CHEBI:195538"/>
    </reaction>
    <physiologicalReaction direction="left-to-right" evidence="23">
        <dbReference type="Rhea" id="RHEA:77140"/>
    </physiologicalReaction>
</comment>
<evidence type="ECO:0000256" key="2">
    <source>
        <dbReference type="ARBA" id="ARBA00004319"/>
    </source>
</evidence>
<evidence type="ECO:0000256" key="12">
    <source>
        <dbReference type="ARBA" id="ARBA00031642"/>
    </source>
</evidence>
<protein>
    <recommendedName>
        <fullName evidence="6">Multiple inositol polyphosphate phosphatase 1</fullName>
        <ecNumber evidence="5">3.1.3.62</ecNumber>
        <ecNumber evidence="4">3.1.3.80</ecNumber>
    </recommendedName>
    <alternativeName>
        <fullName evidence="12">2,3-bisphosphoglycerate 3-phosphatase</fullName>
    </alternativeName>
</protein>
<gene>
    <name evidence="28" type="ORF">H671_3g11297</name>
</gene>
<evidence type="ECO:0000256" key="26">
    <source>
        <dbReference type="PIRSR" id="PIRSR000894-2"/>
    </source>
</evidence>
<evidence type="ECO:0000256" key="9">
    <source>
        <dbReference type="ARBA" id="ARBA00022801"/>
    </source>
</evidence>
<dbReference type="CDD" id="cd07061">
    <property type="entry name" value="HP_HAP_like"/>
    <property type="match status" value="1"/>
</dbReference>
<dbReference type="InterPro" id="IPR029033">
    <property type="entry name" value="His_PPase_superfam"/>
</dbReference>
<evidence type="ECO:0000313" key="29">
    <source>
        <dbReference type="Proteomes" id="UP000030759"/>
    </source>
</evidence>
<dbReference type="GO" id="GO:0008707">
    <property type="term" value="F:inositol hexakisphosphate 4-phosphatase activity"/>
    <property type="evidence" value="ECO:0007669"/>
    <property type="project" value="RHEA"/>
</dbReference>
<evidence type="ECO:0000256" key="11">
    <source>
        <dbReference type="ARBA" id="ARBA00023180"/>
    </source>
</evidence>
<evidence type="ECO:0000256" key="3">
    <source>
        <dbReference type="ARBA" id="ARBA00008422"/>
    </source>
</evidence>
<feature type="compositionally biased region" description="Basic and acidic residues" evidence="27">
    <location>
        <begin position="29"/>
        <end position="38"/>
    </location>
</feature>
<comment type="similarity">
    <text evidence="3">Belongs to the histidine acid phosphatase family. MINPP1 subfamily.</text>
</comment>
<dbReference type="GO" id="GO:0003993">
    <property type="term" value="F:acid phosphatase activity"/>
    <property type="evidence" value="ECO:0007669"/>
    <property type="project" value="TreeGrafter"/>
</dbReference>
<keyword evidence="8" id="KW-0732">Signal</keyword>
<evidence type="ECO:0000256" key="21">
    <source>
        <dbReference type="ARBA" id="ARBA00043757"/>
    </source>
</evidence>
<feature type="disulfide bond" evidence="26">
    <location>
        <begin position="115"/>
        <end position="453"/>
    </location>
</feature>
<comment type="catalytic activity">
    <reaction evidence="15">
        <text>1D-myo-inositol 1,2-bisphosphate + H2O = 1D-myo-inositol 2-phosphate + phosphate</text>
        <dbReference type="Rhea" id="RHEA:77135"/>
        <dbReference type="ChEBI" id="CHEBI:15377"/>
        <dbReference type="ChEBI" id="CHEBI:43474"/>
        <dbReference type="ChEBI" id="CHEBI:84142"/>
        <dbReference type="ChEBI" id="CHEBI:195539"/>
        <dbReference type="EC" id="3.1.3.62"/>
    </reaction>
    <physiologicalReaction direction="left-to-right" evidence="15">
        <dbReference type="Rhea" id="RHEA:77136"/>
    </physiologicalReaction>
</comment>
<evidence type="ECO:0000256" key="7">
    <source>
        <dbReference type="ARBA" id="ARBA00022475"/>
    </source>
</evidence>
<comment type="catalytic activity">
    <reaction evidence="18">
        <text>1D-myo-inositol 1,2,3,6-tetrakisphosphate + H2O = 1D-myo-inositol 1,2,3-trisphosphate + phosphate</text>
        <dbReference type="Rhea" id="RHEA:77123"/>
        <dbReference type="ChEBI" id="CHEBI:15377"/>
        <dbReference type="ChEBI" id="CHEBI:43474"/>
        <dbReference type="ChEBI" id="CHEBI:195534"/>
        <dbReference type="ChEBI" id="CHEBI:195536"/>
    </reaction>
    <physiologicalReaction direction="left-to-right" evidence="18">
        <dbReference type="Rhea" id="RHEA:77124"/>
    </physiologicalReaction>
</comment>
<dbReference type="GO" id="GO:0005788">
    <property type="term" value="C:endoplasmic reticulum lumen"/>
    <property type="evidence" value="ECO:0007669"/>
    <property type="project" value="UniProtKB-SubCell"/>
</dbReference>
<evidence type="ECO:0000256" key="16">
    <source>
        <dbReference type="ARBA" id="ARBA00043691"/>
    </source>
</evidence>
<comment type="catalytic activity">
    <reaction evidence="17">
        <text>1D-myo-inositol 1,2,3-trisphosphate + H2O = 1D-myo-inositol 2,3-bisphosphate + phosphate</text>
        <dbReference type="Rhea" id="RHEA:77127"/>
        <dbReference type="ChEBI" id="CHEBI:15377"/>
        <dbReference type="ChEBI" id="CHEBI:43474"/>
        <dbReference type="ChEBI" id="CHEBI:195536"/>
        <dbReference type="ChEBI" id="CHEBI:195538"/>
    </reaction>
    <physiologicalReaction direction="left-to-right" evidence="17">
        <dbReference type="Rhea" id="RHEA:77128"/>
    </physiologicalReaction>
</comment>
<evidence type="ECO:0000256" key="13">
    <source>
        <dbReference type="ARBA" id="ARBA00043668"/>
    </source>
</evidence>
<dbReference type="Pfam" id="PF00328">
    <property type="entry name" value="His_Phos_2"/>
    <property type="match status" value="1"/>
</dbReference>
<dbReference type="PANTHER" id="PTHR20963:SF8">
    <property type="entry name" value="MULTIPLE INOSITOL POLYPHOSPHATE PHOSPHATASE 1"/>
    <property type="match status" value="1"/>
</dbReference>
<evidence type="ECO:0000256" key="15">
    <source>
        <dbReference type="ARBA" id="ARBA00043674"/>
    </source>
</evidence>
<dbReference type="FunFam" id="3.40.50.1240:FF:000014">
    <property type="entry name" value="Multiple inositol polyphosphate phosphatase 1"/>
    <property type="match status" value="1"/>
</dbReference>
<comment type="catalytic activity">
    <reaction evidence="22">
        <text>1D-myo-inositol 1,3,4,5,6-pentakisphosphate + H2O = 1D-myo-inositol 1,4,5,6-tetrakisphosphate + phosphate</text>
        <dbReference type="Rhea" id="RHEA:77143"/>
        <dbReference type="ChEBI" id="CHEBI:15377"/>
        <dbReference type="ChEBI" id="CHEBI:43474"/>
        <dbReference type="ChEBI" id="CHEBI:57627"/>
        <dbReference type="ChEBI" id="CHEBI:57733"/>
    </reaction>
    <physiologicalReaction direction="left-to-right" evidence="22">
        <dbReference type="Rhea" id="RHEA:77144"/>
    </physiologicalReaction>
</comment>
<dbReference type="EC" id="3.1.3.80" evidence="4"/>
<dbReference type="GO" id="GO:0034417">
    <property type="term" value="F:bisphosphoglycerate 3-phosphatase activity"/>
    <property type="evidence" value="ECO:0007669"/>
    <property type="project" value="UniProtKB-EC"/>
</dbReference>
<comment type="catalytic activity">
    <reaction evidence="24">
        <text>1D-myo-inositol 1,4,5,6-tetrakisphosphate + H2O = 1D-myo-inositol 1,4,5-trisphosphate + phosphate</text>
        <dbReference type="Rhea" id="RHEA:77147"/>
        <dbReference type="ChEBI" id="CHEBI:15377"/>
        <dbReference type="ChEBI" id="CHEBI:43474"/>
        <dbReference type="ChEBI" id="CHEBI:57627"/>
        <dbReference type="ChEBI" id="CHEBI:203600"/>
    </reaction>
    <physiologicalReaction direction="left-to-right" evidence="24">
        <dbReference type="Rhea" id="RHEA:77148"/>
    </physiologicalReaction>
</comment>
<comment type="catalytic activity">
    <reaction evidence="20">
        <text>1D-myo-inositol 1,2,6-trisphosphate + H2O = 1D-myo-inositol 1,2-bisphosphate + phosphate</text>
        <dbReference type="Rhea" id="RHEA:77131"/>
        <dbReference type="ChEBI" id="CHEBI:15377"/>
        <dbReference type="ChEBI" id="CHEBI:43474"/>
        <dbReference type="ChEBI" id="CHEBI:195537"/>
        <dbReference type="ChEBI" id="CHEBI:195539"/>
        <dbReference type="EC" id="3.1.3.62"/>
    </reaction>
    <physiologicalReaction direction="left-to-right" evidence="20">
        <dbReference type="Rhea" id="RHEA:77132"/>
    </physiologicalReaction>
</comment>
<evidence type="ECO:0000256" key="27">
    <source>
        <dbReference type="SAM" id="MobiDB-lite"/>
    </source>
</evidence>
<keyword evidence="10" id="KW-0472">Membrane</keyword>
<dbReference type="PIRSF" id="PIRSF000894">
    <property type="entry name" value="Acid_phosphatase"/>
    <property type="match status" value="1"/>
</dbReference>
<dbReference type="GO" id="GO:0030351">
    <property type="term" value="F:inositol-1,3,4,5,6-pentakisphosphate 3-phosphatase activity"/>
    <property type="evidence" value="ECO:0007669"/>
    <property type="project" value="RHEA"/>
</dbReference>
<dbReference type="GO" id="GO:0016158">
    <property type="term" value="F:inositol hexakisphosphate 3-phosphatase activity"/>
    <property type="evidence" value="ECO:0007669"/>
    <property type="project" value="RHEA"/>
</dbReference>
<comment type="catalytic activity">
    <reaction evidence="13">
        <text>1D-myo-inositol 1,2,5,6-tetrakisphosphate + H2O = 1D-myo-inositol 1,2,6-trisphosphate + phosphate</text>
        <dbReference type="Rhea" id="RHEA:77119"/>
        <dbReference type="ChEBI" id="CHEBI:15377"/>
        <dbReference type="ChEBI" id="CHEBI:43474"/>
        <dbReference type="ChEBI" id="CHEBI:195535"/>
        <dbReference type="ChEBI" id="CHEBI:195537"/>
        <dbReference type="EC" id="3.1.3.62"/>
    </reaction>
    <physiologicalReaction direction="left-to-right" evidence="13">
        <dbReference type="Rhea" id="RHEA:77120"/>
    </physiologicalReaction>
</comment>
<comment type="catalytic activity">
    <reaction evidence="21">
        <text>1D-myo-inositol 1,2,3,5,6-pentakisphosphate + H2O = 1D-myo-inositol 1,2,3,6-tetrakisphosphate + phosphate</text>
        <dbReference type="Rhea" id="RHEA:77111"/>
        <dbReference type="ChEBI" id="CHEBI:15377"/>
        <dbReference type="ChEBI" id="CHEBI:43474"/>
        <dbReference type="ChEBI" id="CHEBI:58747"/>
        <dbReference type="ChEBI" id="CHEBI:195534"/>
    </reaction>
    <physiologicalReaction direction="left-to-right" evidence="21">
        <dbReference type="Rhea" id="RHEA:77112"/>
    </physiologicalReaction>
</comment>
<dbReference type="AlphaFoldDB" id="A0A061I9C8"/>
<evidence type="ECO:0000256" key="17">
    <source>
        <dbReference type="ARBA" id="ARBA00043733"/>
    </source>
</evidence>
<comment type="subcellular location">
    <subcellularLocation>
        <location evidence="1">Cell membrane</location>
    </subcellularLocation>
    <subcellularLocation>
        <location evidence="2">Endoplasmic reticulum lumen</location>
    </subcellularLocation>
</comment>
<sequence>MGRKLEEEFSFLRRRYRSHCFPVVTHSRRREDGGGGRRQDRRRSPPCISPAAGSCCGEKQRVDIKPTTGKSRKKDDTTGGPPYFGTKTRYEDVNPWLLVDPVAPRRDPELLAGTCTPVQLVALIRHGTRYPTTKQIRKLRQLQGLLRTRGPGDRGGGVGAALVEWPLWYDDWMDGQLVEKGRQDMRQLALRLAALFPDLFSRENYGRLRLVTSSKHRCVDSSAAFLQGLWQHCHPGLPPPDVSDMECDPPRINDKLMRFFDHCEKFLTDVERNESALYHVEAFKTGPEMQKILNKVAATLQVPVSSLNADLVQVAFFTCSFDLAIKGVHSPWCDVFDVDDAKVLEYLNDLKQYWKRSYGYTINSRSSCTLFQDIFLHLDKAVEQKQRSQPISSPVILQFGHAETLLPLLSLMGYFKDKEPLTAYNFKEQAHRKFRSGHIVPYASNLIFVLYHCENAKTPQEEFQVQMLLNEKVLPLAHSQETVALYEDLKNHYKDILQSCQTSKECNLPKVNITSDELSKQTVLRSEEE</sequence>
<dbReference type="GO" id="GO:0005886">
    <property type="term" value="C:plasma membrane"/>
    <property type="evidence" value="ECO:0007669"/>
    <property type="project" value="UniProtKB-SubCell"/>
</dbReference>
<name>A0A061I9C8_CRIGR</name>
<dbReference type="InterPro" id="IPR000560">
    <property type="entry name" value="His_Pase_clade-2"/>
</dbReference>
<dbReference type="Gene3D" id="3.40.50.1240">
    <property type="entry name" value="Phosphoglycerate mutase-like"/>
    <property type="match status" value="1"/>
</dbReference>
<evidence type="ECO:0000256" key="1">
    <source>
        <dbReference type="ARBA" id="ARBA00004236"/>
    </source>
</evidence>
<evidence type="ECO:0000256" key="24">
    <source>
        <dbReference type="ARBA" id="ARBA00043829"/>
    </source>
</evidence>
<keyword evidence="7" id="KW-1003">Cell membrane</keyword>
<evidence type="ECO:0000256" key="6">
    <source>
        <dbReference type="ARBA" id="ARBA00018097"/>
    </source>
</evidence>
<keyword evidence="11" id="KW-0325">Glycoprotein</keyword>
<keyword evidence="26" id="KW-1015">Disulfide bond</keyword>
<dbReference type="GO" id="GO:0030352">
    <property type="term" value="F:inositol-1,4,5,6-tetrakisphosphate 6-phosphatase activity"/>
    <property type="evidence" value="ECO:0007669"/>
    <property type="project" value="RHEA"/>
</dbReference>
<evidence type="ECO:0000256" key="10">
    <source>
        <dbReference type="ARBA" id="ARBA00023136"/>
    </source>
</evidence>
<dbReference type="EMBL" id="KE673577">
    <property type="protein sequence ID" value="ERE77142.1"/>
    <property type="molecule type" value="Genomic_DNA"/>
</dbReference>
<feature type="disulfide bond" evidence="26">
    <location>
        <begin position="319"/>
        <end position="333"/>
    </location>
</feature>
<evidence type="ECO:0000256" key="23">
    <source>
        <dbReference type="ARBA" id="ARBA00043801"/>
    </source>
</evidence>
<dbReference type="SUPFAM" id="SSF53254">
    <property type="entry name" value="Phosphoglycerate mutase-like"/>
    <property type="match status" value="1"/>
</dbReference>
<comment type="catalytic activity">
    <reaction evidence="14">
        <text>1D-myo-inositol 1,2,4,5,6-pentakisphosphate + H2O = 1D-myo-inositol 1,2,5,6-tetrakisphosphate + phosphate</text>
        <dbReference type="Rhea" id="RHEA:77115"/>
        <dbReference type="ChEBI" id="CHEBI:15377"/>
        <dbReference type="ChEBI" id="CHEBI:43474"/>
        <dbReference type="ChEBI" id="CHEBI:57798"/>
        <dbReference type="ChEBI" id="CHEBI:195535"/>
        <dbReference type="EC" id="3.1.3.62"/>
    </reaction>
    <physiologicalReaction direction="left-to-right" evidence="14">
        <dbReference type="Rhea" id="RHEA:77116"/>
    </physiologicalReaction>
</comment>
<evidence type="ECO:0000256" key="5">
    <source>
        <dbReference type="ARBA" id="ARBA00013040"/>
    </source>
</evidence>
<evidence type="ECO:0000256" key="4">
    <source>
        <dbReference type="ARBA" id="ARBA00012976"/>
    </source>
</evidence>
<evidence type="ECO:0000256" key="19">
    <source>
        <dbReference type="ARBA" id="ARBA00043746"/>
    </source>
</evidence>
<organism evidence="28 29">
    <name type="scientific">Cricetulus griseus</name>
    <name type="common">Chinese hamster</name>
    <name type="synonym">Cricetulus barabensis griseus</name>
    <dbReference type="NCBI Taxonomy" id="10029"/>
    <lineage>
        <taxon>Eukaryota</taxon>
        <taxon>Metazoa</taxon>
        <taxon>Chordata</taxon>
        <taxon>Craniata</taxon>
        <taxon>Vertebrata</taxon>
        <taxon>Euteleostomi</taxon>
        <taxon>Mammalia</taxon>
        <taxon>Eutheria</taxon>
        <taxon>Euarchontoglires</taxon>
        <taxon>Glires</taxon>
        <taxon>Rodentia</taxon>
        <taxon>Myomorpha</taxon>
        <taxon>Muroidea</taxon>
        <taxon>Cricetidae</taxon>
        <taxon>Cricetinae</taxon>
        <taxon>Cricetulus</taxon>
    </lineage>
</organism>
<evidence type="ECO:0000256" key="20">
    <source>
        <dbReference type="ARBA" id="ARBA00043747"/>
    </source>
</evidence>
<accession>A0A061I9C8</accession>
<feature type="region of interest" description="Disordered" evidence="27">
    <location>
        <begin position="27"/>
        <end position="85"/>
    </location>
</feature>
<comment type="catalytic activity">
    <reaction evidence="16">
        <text>1D-myo-inositol hexakisphosphate + H2O = 1D-myo-inositol 1,2,4,5,6-pentakisphosphate + phosphate</text>
        <dbReference type="Rhea" id="RHEA:16989"/>
        <dbReference type="ChEBI" id="CHEBI:15377"/>
        <dbReference type="ChEBI" id="CHEBI:43474"/>
        <dbReference type="ChEBI" id="CHEBI:57798"/>
        <dbReference type="ChEBI" id="CHEBI:58130"/>
        <dbReference type="EC" id="3.1.3.62"/>
    </reaction>
    <physiologicalReaction direction="left-to-right" evidence="16">
        <dbReference type="Rhea" id="RHEA:16990"/>
    </physiologicalReaction>
</comment>
<comment type="catalytic activity">
    <reaction evidence="19">
        <text>1D-myo-inositol hexakisphosphate + H2O = 1D-myo-inositol 1,2,3,5,6-pentakisphosphate + phosphate</text>
        <dbReference type="Rhea" id="RHEA:20960"/>
        <dbReference type="ChEBI" id="CHEBI:15377"/>
        <dbReference type="ChEBI" id="CHEBI:43474"/>
        <dbReference type="ChEBI" id="CHEBI:58130"/>
        <dbReference type="ChEBI" id="CHEBI:58747"/>
    </reaction>
    <physiologicalReaction direction="left-to-right" evidence="19">
        <dbReference type="Rhea" id="RHEA:20961"/>
    </physiologicalReaction>
</comment>
<evidence type="ECO:0000256" key="22">
    <source>
        <dbReference type="ARBA" id="ARBA00043762"/>
    </source>
</evidence>
<proteinExistence type="inferred from homology"/>
<evidence type="ECO:0000256" key="8">
    <source>
        <dbReference type="ARBA" id="ARBA00022729"/>
    </source>
</evidence>
<comment type="catalytic activity">
    <reaction evidence="25">
        <text>(2R)-2,3-bisphosphoglycerate + H2O = (2R)-2-phosphoglycerate + phosphate</text>
        <dbReference type="Rhea" id="RHEA:27381"/>
        <dbReference type="ChEBI" id="CHEBI:15377"/>
        <dbReference type="ChEBI" id="CHEBI:43474"/>
        <dbReference type="ChEBI" id="CHEBI:58248"/>
        <dbReference type="ChEBI" id="CHEBI:58289"/>
        <dbReference type="EC" id="3.1.3.80"/>
    </reaction>
    <physiologicalReaction direction="left-to-right" evidence="25">
        <dbReference type="Rhea" id="RHEA:27382"/>
    </physiologicalReaction>
</comment>
<evidence type="ECO:0000256" key="25">
    <source>
        <dbReference type="ARBA" id="ARBA00043832"/>
    </source>
</evidence>
<dbReference type="Proteomes" id="UP000030759">
    <property type="component" value="Unassembled WGS sequence"/>
</dbReference>